<dbReference type="InterPro" id="IPR029071">
    <property type="entry name" value="Ubiquitin-like_domsf"/>
</dbReference>
<evidence type="ECO:0000256" key="1">
    <source>
        <dbReference type="ARBA" id="ARBA00007778"/>
    </source>
</evidence>
<evidence type="ECO:0000256" key="4">
    <source>
        <dbReference type="ARBA" id="ARBA00022786"/>
    </source>
</evidence>
<dbReference type="EMBL" id="CP119958">
    <property type="protein sequence ID" value="WFD37505.1"/>
    <property type="molecule type" value="Genomic_DNA"/>
</dbReference>
<comment type="subcellular location">
    <subcellularLocation>
        <location evidence="6">Preautophagosomal structure membrane</location>
        <topology evidence="6">Peripheral membrane protein</topology>
    </subcellularLocation>
</comment>
<dbReference type="GO" id="GO:0034727">
    <property type="term" value="P:piecemeal microautophagy of the nucleus"/>
    <property type="evidence" value="ECO:0007669"/>
    <property type="project" value="TreeGrafter"/>
</dbReference>
<comment type="subunit">
    <text evidence="6">Forms a conjugate with ATG5.</text>
</comment>
<sequence length="73" mass="8204">MKRNDFQIAAYNPFAAVVQFLRKELGCVPSEPLHLYINASFAPSPDETLGNLFRAYSTQDHLIVNYSTTPAWG</sequence>
<comment type="function">
    <text evidence="6">Ubiquitin-like protein involved in cytoplasm to vacuole transport (Cvt), autophagy vesicles formation, mitophagy, and nucleophagy.</text>
</comment>
<name>A0AAF0EYN7_9BASI</name>
<dbReference type="GO" id="GO:0019776">
    <property type="term" value="F:Atg8-family ligase activity"/>
    <property type="evidence" value="ECO:0007669"/>
    <property type="project" value="TreeGrafter"/>
</dbReference>
<dbReference type="GO" id="GO:0000421">
    <property type="term" value="C:autophagosome membrane"/>
    <property type="evidence" value="ECO:0007669"/>
    <property type="project" value="TreeGrafter"/>
</dbReference>
<dbReference type="Pfam" id="PF04110">
    <property type="entry name" value="APG12"/>
    <property type="match status" value="1"/>
</dbReference>
<dbReference type="Proteomes" id="UP001217754">
    <property type="component" value="Chromosome 1"/>
</dbReference>
<dbReference type="GeneID" id="85224098"/>
<keyword evidence="4 6" id="KW-0833">Ubl conjugation pathway</keyword>
<dbReference type="GO" id="GO:0097352">
    <property type="term" value="P:autophagosome maturation"/>
    <property type="evidence" value="ECO:0007669"/>
    <property type="project" value="TreeGrafter"/>
</dbReference>
<protein>
    <recommendedName>
        <fullName evidence="2 6">Ubiquitin-like protein ATG12</fullName>
    </recommendedName>
</protein>
<dbReference type="PANTHER" id="PTHR13385:SF0">
    <property type="entry name" value="UBIQUITIN-LIKE PROTEIN ATG12"/>
    <property type="match status" value="1"/>
</dbReference>
<dbReference type="SUPFAM" id="SSF54236">
    <property type="entry name" value="Ubiquitin-like"/>
    <property type="match status" value="1"/>
</dbReference>
<dbReference type="PANTHER" id="PTHR13385">
    <property type="entry name" value="AUTOPHAGY PROTEIN 12"/>
    <property type="match status" value="1"/>
</dbReference>
<dbReference type="CDD" id="cd01612">
    <property type="entry name" value="Ubl_ATG12"/>
    <property type="match status" value="1"/>
</dbReference>
<keyword evidence="8" id="KW-1185">Reference proteome</keyword>
<accession>A0AAF0EYN7</accession>
<evidence type="ECO:0000256" key="5">
    <source>
        <dbReference type="ARBA" id="ARBA00023006"/>
    </source>
</evidence>
<keyword evidence="6" id="KW-0653">Protein transport</keyword>
<keyword evidence="6" id="KW-0472">Membrane</keyword>
<evidence type="ECO:0000256" key="6">
    <source>
        <dbReference type="RuleBase" id="RU361201"/>
    </source>
</evidence>
<comment type="similarity">
    <text evidence="1 6">Belongs to the ATG12 family.</text>
</comment>
<proteinExistence type="inferred from homology"/>
<dbReference type="GO" id="GO:0000422">
    <property type="term" value="P:autophagy of mitochondrion"/>
    <property type="evidence" value="ECO:0007669"/>
    <property type="project" value="TreeGrafter"/>
</dbReference>
<reference evidence="7" key="1">
    <citation type="submission" date="2023-03" db="EMBL/GenBank/DDBJ databases">
        <title>Mating type loci evolution in Malassezia.</title>
        <authorList>
            <person name="Coelho M.A."/>
        </authorList>
    </citation>
    <scope>NUCLEOTIDE SEQUENCE</scope>
    <source>
        <strain evidence="7">CBS 9431</strain>
    </source>
</reference>
<dbReference type="InterPro" id="IPR007242">
    <property type="entry name" value="Atg12"/>
</dbReference>
<keyword evidence="5 6" id="KW-0072">Autophagy</keyword>
<organism evidence="7 8">
    <name type="scientific">Malassezia japonica</name>
    <dbReference type="NCBI Taxonomy" id="223818"/>
    <lineage>
        <taxon>Eukaryota</taxon>
        <taxon>Fungi</taxon>
        <taxon>Dikarya</taxon>
        <taxon>Basidiomycota</taxon>
        <taxon>Ustilaginomycotina</taxon>
        <taxon>Malasseziomycetes</taxon>
        <taxon>Malasseziales</taxon>
        <taxon>Malasseziaceae</taxon>
        <taxon>Malassezia</taxon>
    </lineage>
</organism>
<dbReference type="GO" id="GO:0015031">
    <property type="term" value="P:protein transport"/>
    <property type="evidence" value="ECO:0007669"/>
    <property type="project" value="UniProtKB-KW"/>
</dbReference>
<dbReference type="GO" id="GO:0000045">
    <property type="term" value="P:autophagosome assembly"/>
    <property type="evidence" value="ECO:0007669"/>
    <property type="project" value="InterPro"/>
</dbReference>
<evidence type="ECO:0000313" key="8">
    <source>
        <dbReference type="Proteomes" id="UP001217754"/>
    </source>
</evidence>
<dbReference type="AlphaFoldDB" id="A0AAF0EYN7"/>
<gene>
    <name evidence="7" type="primary">atg12</name>
    <name evidence="7" type="ORF">MJAP1_000449</name>
</gene>
<dbReference type="Gene3D" id="3.10.20.90">
    <property type="entry name" value="Phosphatidylinositol 3-kinase Catalytic Subunit, Chain A, domain 1"/>
    <property type="match status" value="1"/>
</dbReference>
<dbReference type="GO" id="GO:0061723">
    <property type="term" value="P:glycophagy"/>
    <property type="evidence" value="ECO:0007669"/>
    <property type="project" value="TreeGrafter"/>
</dbReference>
<keyword evidence="3 6" id="KW-1017">Isopeptide bond</keyword>
<dbReference type="RefSeq" id="XP_060120402.1">
    <property type="nucleotide sequence ID" value="XM_060264419.1"/>
</dbReference>
<keyword evidence="6" id="KW-0813">Transport</keyword>
<evidence type="ECO:0000256" key="2">
    <source>
        <dbReference type="ARBA" id="ARBA00015875"/>
    </source>
</evidence>
<dbReference type="GO" id="GO:0034045">
    <property type="term" value="C:phagophore assembly site membrane"/>
    <property type="evidence" value="ECO:0007669"/>
    <property type="project" value="UniProtKB-SubCell"/>
</dbReference>
<evidence type="ECO:0000313" key="7">
    <source>
        <dbReference type="EMBL" id="WFD37505.1"/>
    </source>
</evidence>
<dbReference type="GO" id="GO:0034274">
    <property type="term" value="C:Atg12-Atg5-Atg16 complex"/>
    <property type="evidence" value="ECO:0007669"/>
    <property type="project" value="TreeGrafter"/>
</dbReference>
<evidence type="ECO:0000256" key="3">
    <source>
        <dbReference type="ARBA" id="ARBA00022499"/>
    </source>
</evidence>